<reference evidence="2 3" key="1">
    <citation type="journal article" date="2019" name="Commun. Biol.">
        <title>The bagworm genome reveals a unique fibroin gene that provides high tensile strength.</title>
        <authorList>
            <person name="Kono N."/>
            <person name="Nakamura H."/>
            <person name="Ohtoshi R."/>
            <person name="Tomita M."/>
            <person name="Numata K."/>
            <person name="Arakawa K."/>
        </authorList>
    </citation>
    <scope>NUCLEOTIDE SEQUENCE [LARGE SCALE GENOMIC DNA]</scope>
</reference>
<proteinExistence type="predicted"/>
<comment type="caution">
    <text evidence="2">The sequence shown here is derived from an EMBL/GenBank/DDBJ whole genome shotgun (WGS) entry which is preliminary data.</text>
</comment>
<sequence length="87" mass="10046">MRYVVTDGRPKNKNRKELREIKFEQSKSGSSRSDLANNDRVNPRRMVLREVSDNYSNLDTSEVFDDVFIGGSTILPYARSADKYLEV</sequence>
<dbReference type="EMBL" id="BGZK01001857">
    <property type="protein sequence ID" value="GBP87397.1"/>
    <property type="molecule type" value="Genomic_DNA"/>
</dbReference>
<evidence type="ECO:0000313" key="2">
    <source>
        <dbReference type="EMBL" id="GBP87397.1"/>
    </source>
</evidence>
<protein>
    <submittedName>
        <fullName evidence="2">Uncharacterized protein</fullName>
    </submittedName>
</protein>
<organism evidence="2 3">
    <name type="scientific">Eumeta variegata</name>
    <name type="common">Bagworm moth</name>
    <name type="synonym">Eumeta japonica</name>
    <dbReference type="NCBI Taxonomy" id="151549"/>
    <lineage>
        <taxon>Eukaryota</taxon>
        <taxon>Metazoa</taxon>
        <taxon>Ecdysozoa</taxon>
        <taxon>Arthropoda</taxon>
        <taxon>Hexapoda</taxon>
        <taxon>Insecta</taxon>
        <taxon>Pterygota</taxon>
        <taxon>Neoptera</taxon>
        <taxon>Endopterygota</taxon>
        <taxon>Lepidoptera</taxon>
        <taxon>Glossata</taxon>
        <taxon>Ditrysia</taxon>
        <taxon>Tineoidea</taxon>
        <taxon>Psychidae</taxon>
        <taxon>Oiketicinae</taxon>
        <taxon>Eumeta</taxon>
    </lineage>
</organism>
<gene>
    <name evidence="2" type="ORF">EVAR_67558_1</name>
</gene>
<feature type="region of interest" description="Disordered" evidence="1">
    <location>
        <begin position="1"/>
        <end position="41"/>
    </location>
</feature>
<name>A0A4C1ZLB3_EUMVA</name>
<feature type="compositionally biased region" description="Basic and acidic residues" evidence="1">
    <location>
        <begin position="15"/>
        <end position="25"/>
    </location>
</feature>
<evidence type="ECO:0000256" key="1">
    <source>
        <dbReference type="SAM" id="MobiDB-lite"/>
    </source>
</evidence>
<feature type="compositionally biased region" description="Polar residues" evidence="1">
    <location>
        <begin position="26"/>
        <end position="40"/>
    </location>
</feature>
<keyword evidence="3" id="KW-1185">Reference proteome</keyword>
<evidence type="ECO:0000313" key="3">
    <source>
        <dbReference type="Proteomes" id="UP000299102"/>
    </source>
</evidence>
<dbReference type="Proteomes" id="UP000299102">
    <property type="component" value="Unassembled WGS sequence"/>
</dbReference>
<dbReference type="AlphaFoldDB" id="A0A4C1ZLB3"/>
<accession>A0A4C1ZLB3</accession>